<keyword evidence="1" id="KW-0433">Leucine-rich repeat</keyword>
<dbReference type="OMA" id="GHRFETI"/>
<sequence length="1205" mass="137707">MAFLTNEGAFSSTHRWNYDVFLSFRGEDTRYNFIGHLYKALCDQGFNTFIDNDLQRGEEISMELLKAIELSKISIVVFSKNFASSTWCLNELVKIFECRSIGQLVLPIFYKVSPLEIRNQDGEFGIALAEHEEKFKDDIEKIQRWRTTLTEAANLSGFPYNDRNGGGGGGGGDGGRVRGCIESEFEFIQRVIKEISSTKSNPMPLFVAKYPTGIDIRVEAVELLLDMELNDVCMVGIYGLGGIGKTMISKAVYNRIANRFEGSCFLENVRERSKINGDIIQLQETLLSNILDRYLKVYSVFGGTNLIMERLRSKKVLLILDDVGESKEVENLLGECNWLATGSRVIITTRNKHVLTTLRRDHREYEVKKLSQGEARELFNQHAFRTSKYGDDYSELAKQIIRYADGLPLAIKIIGSDLCGKNIHEWKSALEKYKNIPHVKIQEILKISYDGLEKTEKDIFLDIACFFKDYDKDDVVYILGSCDLYPDYGIGKLIDKCLITLEHGRLSMHDLLQQMGREIVQQESEELEQRSRIWRYKDAYKLLTRNMGTNKIRGIKLCSLERTEVSLKANVFKRMKNLKFLIGNVHIGEKLKYLPNELRFLEWHVFPLSLSSKCCPPEQLVALKMSSILLEKVFKQGFQYKNLKTIELRFCKFITKLPDLCSPNLEKLDLHSCENLIEVHESIGFLEKLKVWNLHGCSQLQILPSTLMLKSLGYFNLNNCSRLEKFPDIHPEMKCLKKLYLLSSGLRELPSSLLYLTRLDTLGLIFCGKLTNFLVRANKSQMQEEVDIPSAKLRLACNSFHNFSRPIGFLSMTQLNLGACVGIKVGLDSWMQPDYFPVLTNLDLAYTSIVTIPESITRFARLQYLYIRDCKKLREIPRLPQSIRTVDALRCYRLDPQSLSRLWNQFGEILRILPNTVAEATRSLESKIYRHYYLTLPAIEIPKWFKFNHHQIFGNSVSFLVGPKFSNLVVCVAFPSKLVNTNMNSLLSIKISINGGKQQTICETFCTCNNVWLVYGKVNISNPFEENRIEVAIQAMLESDTECKEETIDQPMKGVPKNTTCPAYFDSNSNSGNEAPNPGDGDLPMGFTIRVHLQSIPFSTMIATPICIDHHRTQKHLDPTLKKRDATNTWEVDTPVKPHNEPFNNFLGNVAHDQMLKYLVAEGGKVEMAATYAMVARYDGFSLGVEMLIDVGIKAWRNRTFKEVE</sequence>
<dbReference type="GO" id="GO:0043531">
    <property type="term" value="F:ADP binding"/>
    <property type="evidence" value="ECO:0007669"/>
    <property type="project" value="InterPro"/>
</dbReference>
<evidence type="ECO:0000256" key="3">
    <source>
        <dbReference type="ARBA" id="ARBA00022821"/>
    </source>
</evidence>
<keyword evidence="4" id="KW-0520">NAD</keyword>
<evidence type="ECO:0000256" key="2">
    <source>
        <dbReference type="ARBA" id="ARBA00022737"/>
    </source>
</evidence>
<name>A0A7N2LGP9_QUELO</name>
<dbReference type="Pfam" id="PF01582">
    <property type="entry name" value="TIR"/>
    <property type="match status" value="1"/>
</dbReference>
<dbReference type="EMBL" id="LRBV02000004">
    <property type="status" value="NOT_ANNOTATED_CDS"/>
    <property type="molecule type" value="Genomic_DNA"/>
</dbReference>
<dbReference type="Proteomes" id="UP000594261">
    <property type="component" value="Chromosome 4"/>
</dbReference>
<dbReference type="Pfam" id="PF00931">
    <property type="entry name" value="NB-ARC"/>
    <property type="match status" value="1"/>
</dbReference>
<dbReference type="Gene3D" id="3.40.50.300">
    <property type="entry name" value="P-loop containing nucleotide triphosphate hydrolases"/>
    <property type="match status" value="1"/>
</dbReference>
<protein>
    <recommendedName>
        <fullName evidence="5">TIR domain-containing protein</fullName>
    </recommendedName>
</protein>
<reference evidence="6" key="2">
    <citation type="submission" date="2021-01" db="UniProtKB">
        <authorList>
            <consortium name="EnsemblPlants"/>
        </authorList>
    </citation>
    <scope>IDENTIFICATION</scope>
</reference>
<dbReference type="Gene3D" id="3.40.50.10140">
    <property type="entry name" value="Toll/interleukin-1 receptor homology (TIR) domain"/>
    <property type="match status" value="1"/>
</dbReference>
<dbReference type="InParanoid" id="A0A7N2LGP9"/>
<dbReference type="Gene3D" id="1.10.8.430">
    <property type="entry name" value="Helical domain of apoptotic protease-activating factors"/>
    <property type="match status" value="1"/>
</dbReference>
<feature type="domain" description="TIR" evidence="5">
    <location>
        <begin position="16"/>
        <end position="199"/>
    </location>
</feature>
<dbReference type="Gramene" id="QL04p036763:mrna">
    <property type="protein sequence ID" value="QL04p036763:mrna"/>
    <property type="gene ID" value="QL04p036763"/>
</dbReference>
<evidence type="ECO:0000313" key="6">
    <source>
        <dbReference type="EnsemblPlants" id="QL04p036763:mrna"/>
    </source>
</evidence>
<dbReference type="AlphaFoldDB" id="A0A7N2LGP9"/>
<dbReference type="GO" id="GO:0007165">
    <property type="term" value="P:signal transduction"/>
    <property type="evidence" value="ECO:0007669"/>
    <property type="project" value="InterPro"/>
</dbReference>
<keyword evidence="7" id="KW-1185">Reference proteome</keyword>
<dbReference type="InterPro" id="IPR058192">
    <property type="entry name" value="WHD_ROQ1-like"/>
</dbReference>
<evidence type="ECO:0000313" key="7">
    <source>
        <dbReference type="Proteomes" id="UP000594261"/>
    </source>
</evidence>
<keyword evidence="2" id="KW-0677">Repeat</keyword>
<dbReference type="InterPro" id="IPR000157">
    <property type="entry name" value="TIR_dom"/>
</dbReference>
<dbReference type="InterPro" id="IPR002182">
    <property type="entry name" value="NB-ARC"/>
</dbReference>
<dbReference type="SUPFAM" id="SSF46785">
    <property type="entry name" value="Winged helix' DNA-binding domain"/>
    <property type="match status" value="1"/>
</dbReference>
<dbReference type="FunFam" id="3.40.50.10140:FF:000007">
    <property type="entry name" value="Disease resistance protein (TIR-NBS-LRR class)"/>
    <property type="match status" value="1"/>
</dbReference>
<dbReference type="GO" id="GO:0006952">
    <property type="term" value="P:defense response"/>
    <property type="evidence" value="ECO:0007669"/>
    <property type="project" value="UniProtKB-KW"/>
</dbReference>
<dbReference type="PANTHER" id="PTHR11017">
    <property type="entry name" value="LEUCINE-RICH REPEAT-CONTAINING PROTEIN"/>
    <property type="match status" value="1"/>
</dbReference>
<accession>A0A7N2LGP9</accession>
<dbReference type="FunCoup" id="A0A7N2LGP9">
    <property type="interactions" value="414"/>
</dbReference>
<evidence type="ECO:0000256" key="4">
    <source>
        <dbReference type="ARBA" id="ARBA00023027"/>
    </source>
</evidence>
<organism evidence="6 7">
    <name type="scientific">Quercus lobata</name>
    <name type="common">Valley oak</name>
    <dbReference type="NCBI Taxonomy" id="97700"/>
    <lineage>
        <taxon>Eukaryota</taxon>
        <taxon>Viridiplantae</taxon>
        <taxon>Streptophyta</taxon>
        <taxon>Embryophyta</taxon>
        <taxon>Tracheophyta</taxon>
        <taxon>Spermatophyta</taxon>
        <taxon>Magnoliopsida</taxon>
        <taxon>eudicotyledons</taxon>
        <taxon>Gunneridae</taxon>
        <taxon>Pentapetalae</taxon>
        <taxon>rosids</taxon>
        <taxon>fabids</taxon>
        <taxon>Fagales</taxon>
        <taxon>Fagaceae</taxon>
        <taxon>Quercus</taxon>
    </lineage>
</organism>
<keyword evidence="3" id="KW-0611">Plant defense</keyword>
<dbReference type="PROSITE" id="PS50104">
    <property type="entry name" value="TIR"/>
    <property type="match status" value="1"/>
</dbReference>
<dbReference type="InterPro" id="IPR027417">
    <property type="entry name" value="P-loop_NTPase"/>
</dbReference>
<dbReference type="EnsemblPlants" id="QL04p036763:mrna">
    <property type="protein sequence ID" value="QL04p036763:mrna"/>
    <property type="gene ID" value="QL04p036763"/>
</dbReference>
<dbReference type="SMART" id="SM00255">
    <property type="entry name" value="TIR"/>
    <property type="match status" value="1"/>
</dbReference>
<dbReference type="InterPro" id="IPR036390">
    <property type="entry name" value="WH_DNA-bd_sf"/>
</dbReference>
<evidence type="ECO:0000256" key="1">
    <source>
        <dbReference type="ARBA" id="ARBA00022614"/>
    </source>
</evidence>
<dbReference type="InterPro" id="IPR042197">
    <property type="entry name" value="Apaf_helical"/>
</dbReference>
<dbReference type="SUPFAM" id="SSF52058">
    <property type="entry name" value="L domain-like"/>
    <property type="match status" value="1"/>
</dbReference>
<dbReference type="SUPFAM" id="SSF52540">
    <property type="entry name" value="P-loop containing nucleoside triphosphate hydrolases"/>
    <property type="match status" value="1"/>
</dbReference>
<dbReference type="InterPro" id="IPR035897">
    <property type="entry name" value="Toll_tir_struct_dom_sf"/>
</dbReference>
<proteinExistence type="predicted"/>
<dbReference type="SUPFAM" id="SSF52200">
    <property type="entry name" value="Toll/Interleukin receptor TIR domain"/>
    <property type="match status" value="1"/>
</dbReference>
<reference evidence="6 7" key="1">
    <citation type="journal article" date="2016" name="G3 (Bethesda)">
        <title>First Draft Assembly and Annotation of the Genome of a California Endemic Oak Quercus lobata Nee (Fagaceae).</title>
        <authorList>
            <person name="Sork V.L."/>
            <person name="Fitz-Gibbon S.T."/>
            <person name="Puiu D."/>
            <person name="Crepeau M."/>
            <person name="Gugger P.F."/>
            <person name="Sherman R."/>
            <person name="Stevens K."/>
            <person name="Langley C.H."/>
            <person name="Pellegrini M."/>
            <person name="Salzberg S.L."/>
        </authorList>
    </citation>
    <scope>NUCLEOTIDE SEQUENCE [LARGE SCALE GENOMIC DNA]</scope>
    <source>
        <strain evidence="6 7">cv. SW786</strain>
    </source>
</reference>
<dbReference type="InterPro" id="IPR044974">
    <property type="entry name" value="Disease_R_plants"/>
</dbReference>
<dbReference type="InterPro" id="IPR032675">
    <property type="entry name" value="LRR_dom_sf"/>
</dbReference>
<dbReference type="PRINTS" id="PR00364">
    <property type="entry name" value="DISEASERSIST"/>
</dbReference>
<dbReference type="PANTHER" id="PTHR11017:SF570">
    <property type="entry name" value="DISEASE RESISTANCE PROTEIN (TIR-NBS CLASS)-RELATED"/>
    <property type="match status" value="1"/>
</dbReference>
<dbReference type="Pfam" id="PF23282">
    <property type="entry name" value="WHD_ROQ1"/>
    <property type="match status" value="1"/>
</dbReference>
<evidence type="ECO:0000259" key="5">
    <source>
        <dbReference type="PROSITE" id="PS50104"/>
    </source>
</evidence>
<dbReference type="Gene3D" id="3.80.10.10">
    <property type="entry name" value="Ribonuclease Inhibitor"/>
    <property type="match status" value="1"/>
</dbReference>